<dbReference type="STRING" id="1009370.ALO_01250"/>
<comment type="caution">
    <text evidence="2">The sequence shown here is derived from an EMBL/GenBank/DDBJ whole genome shotgun (WGS) entry which is preliminary data.</text>
</comment>
<dbReference type="Gene3D" id="3.90.1720.10">
    <property type="entry name" value="endopeptidase domain like (from Nostoc punctiforme)"/>
    <property type="match status" value="1"/>
</dbReference>
<dbReference type="InterPro" id="IPR038765">
    <property type="entry name" value="Papain-like_cys_pep_sf"/>
</dbReference>
<dbReference type="Proteomes" id="UP000003240">
    <property type="component" value="Unassembled WGS sequence"/>
</dbReference>
<dbReference type="RefSeq" id="WP_004091978.1">
    <property type="nucleotide sequence ID" value="NZ_AFGF01000014.1"/>
</dbReference>
<sequence length="207" mass="24021">MRKYLIPIGFILLCIIVFLLYPTDYSKFQDGDIIFQISRSSQSAAIQQATHSNYSHMGIICKIKGKYYVYEAIQTVQLTPLESWINRGQNSHFVVKRLKNSNQILTPEILAKMKKAGEAFQGRDYDLYFGWSDDKLYCSELVWKIYYRALGIEIGQLKTLKEFDFNHPIVKSKLTERYGDDIPWSEIVISPGDMFESDLLEKVYSKG</sequence>
<keyword evidence="3" id="KW-1185">Reference proteome</keyword>
<evidence type="ECO:0000313" key="2">
    <source>
        <dbReference type="EMBL" id="EGO65742.1"/>
    </source>
</evidence>
<keyword evidence="1" id="KW-0472">Membrane</keyword>
<protein>
    <recommendedName>
        <fullName evidence="4">Peptidoglycan peptidase</fullName>
    </recommendedName>
</protein>
<accession>F7NDY8</accession>
<evidence type="ECO:0000256" key="1">
    <source>
        <dbReference type="SAM" id="Phobius"/>
    </source>
</evidence>
<keyword evidence="1" id="KW-1133">Transmembrane helix</keyword>
<reference evidence="2 3" key="1">
    <citation type="journal article" date="2011" name="EMBO J.">
        <title>Structural diversity of bacterial flagellar motors.</title>
        <authorList>
            <person name="Chen S."/>
            <person name="Beeby M."/>
            <person name="Murphy G.E."/>
            <person name="Leadbetter J.R."/>
            <person name="Hendrixson D.R."/>
            <person name="Briegel A."/>
            <person name="Li Z."/>
            <person name="Shi J."/>
            <person name="Tocheva E.I."/>
            <person name="Muller A."/>
            <person name="Dobro M.J."/>
            <person name="Jensen G.J."/>
        </authorList>
    </citation>
    <scope>NUCLEOTIDE SEQUENCE [LARGE SCALE GENOMIC DNA]</scope>
    <source>
        <strain evidence="2 3">DSM 6540</strain>
    </source>
</reference>
<keyword evidence="1" id="KW-0812">Transmembrane</keyword>
<feature type="transmembrane region" description="Helical" evidence="1">
    <location>
        <begin position="6"/>
        <end position="23"/>
    </location>
</feature>
<evidence type="ECO:0000313" key="3">
    <source>
        <dbReference type="Proteomes" id="UP000003240"/>
    </source>
</evidence>
<dbReference type="AlphaFoldDB" id="F7NDY8"/>
<dbReference type="OrthoDB" id="1708048at2"/>
<dbReference type="eggNOG" id="COG3863">
    <property type="taxonomic scope" value="Bacteria"/>
</dbReference>
<dbReference type="NCBIfam" id="NF007458">
    <property type="entry name" value="PRK10030.1"/>
    <property type="match status" value="1"/>
</dbReference>
<evidence type="ECO:0008006" key="4">
    <source>
        <dbReference type="Google" id="ProtNLM"/>
    </source>
</evidence>
<dbReference type="SUPFAM" id="SSF54001">
    <property type="entry name" value="Cysteine proteinases"/>
    <property type="match status" value="1"/>
</dbReference>
<organism evidence="2 3">
    <name type="scientific">Acetonema longum DSM 6540</name>
    <dbReference type="NCBI Taxonomy" id="1009370"/>
    <lineage>
        <taxon>Bacteria</taxon>
        <taxon>Bacillati</taxon>
        <taxon>Bacillota</taxon>
        <taxon>Negativicutes</taxon>
        <taxon>Acetonemataceae</taxon>
        <taxon>Acetonema</taxon>
    </lineage>
</organism>
<proteinExistence type="predicted"/>
<dbReference type="InterPro" id="IPR024453">
    <property type="entry name" value="Peptidase_C92"/>
</dbReference>
<dbReference type="Pfam" id="PF05708">
    <property type="entry name" value="Peptidase_C92"/>
    <property type="match status" value="1"/>
</dbReference>
<dbReference type="EMBL" id="AFGF01000014">
    <property type="protein sequence ID" value="EGO65742.1"/>
    <property type="molecule type" value="Genomic_DNA"/>
</dbReference>
<gene>
    <name evidence="2" type="ORF">ALO_01250</name>
</gene>
<name>F7NDY8_9FIRM</name>